<reference evidence="2 3" key="1">
    <citation type="submission" date="2022-06" db="EMBL/GenBank/DDBJ databases">
        <title>Thiomicrohabdus sp. nov, an obligately chemolithoautotrophic, sulfur-oxidizing bacterium isolated from beach of Guanyin Mountain. Amoy.</title>
        <authorList>
            <person name="Zhu H."/>
        </authorList>
    </citation>
    <scope>NUCLEOTIDE SEQUENCE [LARGE SCALE GENOMIC DNA]</scope>
    <source>
        <strain evidence="2 3">XGS-01</strain>
    </source>
</reference>
<evidence type="ECO:0000313" key="3">
    <source>
        <dbReference type="Proteomes" id="UP001222275"/>
    </source>
</evidence>
<feature type="transmembrane region" description="Helical" evidence="1">
    <location>
        <begin position="20"/>
        <end position="40"/>
    </location>
</feature>
<accession>A0ABY8C951</accession>
<dbReference type="SUPFAM" id="SSF54523">
    <property type="entry name" value="Pili subunits"/>
    <property type="match status" value="1"/>
</dbReference>
<dbReference type="NCBIfam" id="TIGR02532">
    <property type="entry name" value="IV_pilin_GFxxxE"/>
    <property type="match status" value="1"/>
</dbReference>
<sequence>MNPYQIKNTNSREKNAGFTLVEMSVVLVVIGLIIGAVSIGKDLQRNAVYQQISSNFVQSWSQAYQNYFNKTGIVIGDSSSAPTLKVDGANATPGEICTTGLHGFMDAAGISMPAGRSEGSEHAFVYLDSNGNPQETTVCFQNVAWSIPSATGTYVARTRNVMVIKNLTPDLARFLDSQVDGKTDARFGSFRESTKAASTTTASEDWTIDNRRAFGDATNTNLDESQIAVVTGYFLMNN</sequence>
<keyword evidence="1" id="KW-1133">Transmembrane helix</keyword>
<gene>
    <name evidence="2" type="ORF">NR989_10835</name>
</gene>
<protein>
    <submittedName>
        <fullName evidence="2">Prepilin-type N-terminal cleavage/methylation domain-containing protein</fullName>
    </submittedName>
</protein>
<dbReference type="EMBL" id="CP102381">
    <property type="protein sequence ID" value="WEJ62496.1"/>
    <property type="molecule type" value="Genomic_DNA"/>
</dbReference>
<dbReference type="RefSeq" id="WP_275594754.1">
    <property type="nucleotide sequence ID" value="NZ_CP102381.1"/>
</dbReference>
<name>A0ABY8C951_9GAMM</name>
<evidence type="ECO:0000313" key="2">
    <source>
        <dbReference type="EMBL" id="WEJ62496.1"/>
    </source>
</evidence>
<keyword evidence="1" id="KW-0812">Transmembrane</keyword>
<keyword evidence="3" id="KW-1185">Reference proteome</keyword>
<organism evidence="2 3">
    <name type="scientific">Thiomicrorhabdus lithotrophica</name>
    <dbReference type="NCBI Taxonomy" id="2949997"/>
    <lineage>
        <taxon>Bacteria</taxon>
        <taxon>Pseudomonadati</taxon>
        <taxon>Pseudomonadota</taxon>
        <taxon>Gammaproteobacteria</taxon>
        <taxon>Thiotrichales</taxon>
        <taxon>Piscirickettsiaceae</taxon>
        <taxon>Thiomicrorhabdus</taxon>
    </lineage>
</organism>
<dbReference type="InterPro" id="IPR012902">
    <property type="entry name" value="N_methyl_site"/>
</dbReference>
<keyword evidence="1" id="KW-0472">Membrane</keyword>
<dbReference type="InterPro" id="IPR045584">
    <property type="entry name" value="Pilin-like"/>
</dbReference>
<proteinExistence type="predicted"/>
<dbReference type="Proteomes" id="UP001222275">
    <property type="component" value="Chromosome"/>
</dbReference>
<dbReference type="Pfam" id="PF07963">
    <property type="entry name" value="N_methyl"/>
    <property type="match status" value="1"/>
</dbReference>
<evidence type="ECO:0000256" key="1">
    <source>
        <dbReference type="SAM" id="Phobius"/>
    </source>
</evidence>
<dbReference type="PROSITE" id="PS00409">
    <property type="entry name" value="PROKAR_NTER_METHYL"/>
    <property type="match status" value="1"/>
</dbReference>